<dbReference type="InterPro" id="IPR000873">
    <property type="entry name" value="AMP-dep_synth/lig_dom"/>
</dbReference>
<evidence type="ECO:0000313" key="6">
    <source>
        <dbReference type="EMBL" id="GES25790.1"/>
    </source>
</evidence>
<keyword evidence="2" id="KW-0436">Ligase</keyword>
<dbReference type="PANTHER" id="PTHR24096:SF149">
    <property type="entry name" value="AMP-BINDING DOMAIN-CONTAINING PROTEIN-RELATED"/>
    <property type="match status" value="1"/>
</dbReference>
<evidence type="ECO:0000256" key="2">
    <source>
        <dbReference type="ARBA" id="ARBA00022598"/>
    </source>
</evidence>
<protein>
    <submittedName>
        <fullName evidence="6">AMP-dependent synthetase</fullName>
    </submittedName>
</protein>
<dbReference type="GO" id="GO:0016405">
    <property type="term" value="F:CoA-ligase activity"/>
    <property type="evidence" value="ECO:0007669"/>
    <property type="project" value="TreeGrafter"/>
</dbReference>
<dbReference type="Gene3D" id="3.30.300.30">
    <property type="match status" value="1"/>
</dbReference>
<feature type="domain" description="AMP-dependent synthetase/ligase" evidence="4">
    <location>
        <begin position="15"/>
        <end position="350"/>
    </location>
</feature>
<dbReference type="InterPro" id="IPR020845">
    <property type="entry name" value="AMP-binding_CS"/>
</dbReference>
<evidence type="ECO:0000313" key="7">
    <source>
        <dbReference type="Proteomes" id="UP000377595"/>
    </source>
</evidence>
<gene>
    <name evidence="6" type="ORF">Aple_086890</name>
</gene>
<name>A0A5M3XXU9_9ACTN</name>
<dbReference type="EMBL" id="BLAF01000073">
    <property type="protein sequence ID" value="GES25790.1"/>
    <property type="molecule type" value="Genomic_DNA"/>
</dbReference>
<evidence type="ECO:0000259" key="4">
    <source>
        <dbReference type="Pfam" id="PF00501"/>
    </source>
</evidence>
<sequence>MSGVEPVMLAEAFAWRAASDREADFIADAGAGFATYGQVDDRAEQAARQLASVGVGPGSIVALHLVNDSRWPAVLLGVWRRGASAVILSGLLRPTEVGALTRAAEAELVVTIRGYGDLSELEGGPPILEVDDDGRLRSPDGEIVPVANDEMPTVSAETVACIFATSGTTGTPKLVRHTHRDLADSARQMVAVYSRKRGFRETVAPDAVPPGVILYPFGHIAGLHAFVLRLWVGRRIVLLRKFDVVRLAALVSEHRVDVLQLVPAMLHALATTSEQVDLSSVKYITAGTAPLPLTTRRTFEERYGVPILATYGSTEVGPVAHVRYTDVVLGRQPANSVGRLGVGVEVRIDTSKAPDTTDEAADQESGATGGDSPETGEIVVRKGGAEQPWIGTGDIGYLEDGFLFVTGRLSDMLIVGGFNVFPADVERAIERTGLVEAVVVVPVPDDRLGQIPVAGVVNLAREDRERLPDLLRAEIAPYKIPRHFVDLPRIPLTAREKVDRAAATAEILERLDRLVPTR</sequence>
<dbReference type="InterPro" id="IPR045851">
    <property type="entry name" value="AMP-bd_C_sf"/>
</dbReference>
<dbReference type="SUPFAM" id="SSF56801">
    <property type="entry name" value="Acetyl-CoA synthetase-like"/>
    <property type="match status" value="1"/>
</dbReference>
<organism evidence="6 7">
    <name type="scientific">Acrocarpospora pleiomorpha</name>
    <dbReference type="NCBI Taxonomy" id="90975"/>
    <lineage>
        <taxon>Bacteria</taxon>
        <taxon>Bacillati</taxon>
        <taxon>Actinomycetota</taxon>
        <taxon>Actinomycetes</taxon>
        <taxon>Streptosporangiales</taxon>
        <taxon>Streptosporangiaceae</taxon>
        <taxon>Acrocarpospora</taxon>
    </lineage>
</organism>
<evidence type="ECO:0000256" key="1">
    <source>
        <dbReference type="ARBA" id="ARBA00006432"/>
    </source>
</evidence>
<evidence type="ECO:0000256" key="3">
    <source>
        <dbReference type="SAM" id="MobiDB-lite"/>
    </source>
</evidence>
<dbReference type="Gene3D" id="3.40.50.12780">
    <property type="entry name" value="N-terminal domain of ligase-like"/>
    <property type="match status" value="1"/>
</dbReference>
<accession>A0A5M3XXU9</accession>
<reference evidence="6 7" key="1">
    <citation type="submission" date="2019-10" db="EMBL/GenBank/DDBJ databases">
        <title>Whole genome shotgun sequence of Acrocarpospora pleiomorpha NBRC 16267.</title>
        <authorList>
            <person name="Ichikawa N."/>
            <person name="Kimura A."/>
            <person name="Kitahashi Y."/>
            <person name="Komaki H."/>
            <person name="Oguchi A."/>
        </authorList>
    </citation>
    <scope>NUCLEOTIDE SEQUENCE [LARGE SCALE GENOMIC DNA]</scope>
    <source>
        <strain evidence="6 7">NBRC 16267</strain>
    </source>
</reference>
<feature type="domain" description="AMP-binding enzyme C-terminal" evidence="5">
    <location>
        <begin position="425"/>
        <end position="497"/>
    </location>
</feature>
<proteinExistence type="inferred from homology"/>
<dbReference type="Proteomes" id="UP000377595">
    <property type="component" value="Unassembled WGS sequence"/>
</dbReference>
<dbReference type="AlphaFoldDB" id="A0A5M3XXU9"/>
<dbReference type="Pfam" id="PF13193">
    <property type="entry name" value="AMP-binding_C"/>
    <property type="match status" value="1"/>
</dbReference>
<dbReference type="Pfam" id="PF00501">
    <property type="entry name" value="AMP-binding"/>
    <property type="match status" value="1"/>
</dbReference>
<comment type="caution">
    <text evidence="6">The sequence shown here is derived from an EMBL/GenBank/DDBJ whole genome shotgun (WGS) entry which is preliminary data.</text>
</comment>
<dbReference type="InterPro" id="IPR042099">
    <property type="entry name" value="ANL_N_sf"/>
</dbReference>
<dbReference type="PANTHER" id="PTHR24096">
    <property type="entry name" value="LONG-CHAIN-FATTY-ACID--COA LIGASE"/>
    <property type="match status" value="1"/>
</dbReference>
<feature type="region of interest" description="Disordered" evidence="3">
    <location>
        <begin position="348"/>
        <end position="377"/>
    </location>
</feature>
<evidence type="ECO:0000259" key="5">
    <source>
        <dbReference type="Pfam" id="PF13193"/>
    </source>
</evidence>
<comment type="similarity">
    <text evidence="1">Belongs to the ATP-dependent AMP-binding enzyme family.</text>
</comment>
<keyword evidence="7" id="KW-1185">Reference proteome</keyword>
<dbReference type="InterPro" id="IPR025110">
    <property type="entry name" value="AMP-bd_C"/>
</dbReference>
<dbReference type="PROSITE" id="PS00455">
    <property type="entry name" value="AMP_BINDING"/>
    <property type="match status" value="1"/>
</dbReference>